<dbReference type="RefSeq" id="WP_061802412.1">
    <property type="nucleotide sequence ID" value="NZ_FOXX01000011.1"/>
</dbReference>
<proteinExistence type="predicted"/>
<comment type="caution">
    <text evidence="1">The sequence shown here is derived from an EMBL/GenBank/DDBJ whole genome shotgun (WGS) entry which is preliminary data.</text>
</comment>
<organism evidence="1 2">
    <name type="scientific">Priestia endophytica DSM 13796</name>
    <dbReference type="NCBI Taxonomy" id="1121089"/>
    <lineage>
        <taxon>Bacteria</taxon>
        <taxon>Bacillati</taxon>
        <taxon>Bacillota</taxon>
        <taxon>Bacilli</taxon>
        <taxon>Bacillales</taxon>
        <taxon>Bacillaceae</taxon>
        <taxon>Priestia</taxon>
    </lineage>
</organism>
<evidence type="ECO:0000313" key="2">
    <source>
        <dbReference type="Proteomes" id="UP000182762"/>
    </source>
</evidence>
<dbReference type="Proteomes" id="UP000182762">
    <property type="component" value="Unassembled WGS sequence"/>
</dbReference>
<evidence type="ECO:0000313" key="1">
    <source>
        <dbReference type="EMBL" id="SFQ82127.1"/>
    </source>
</evidence>
<reference evidence="1 2" key="1">
    <citation type="submission" date="2016-10" db="EMBL/GenBank/DDBJ databases">
        <authorList>
            <person name="Varghese N."/>
            <person name="Submissions S."/>
        </authorList>
    </citation>
    <scope>NUCLEOTIDE SEQUENCE [LARGE SCALE GENOMIC DNA]</scope>
    <source>
        <strain evidence="1 2">DSM 13796</strain>
    </source>
</reference>
<dbReference type="EMBL" id="FOXX01000011">
    <property type="protein sequence ID" value="SFQ82127.1"/>
    <property type="molecule type" value="Genomic_DNA"/>
</dbReference>
<name>A0A1I6BMS9_9BACI</name>
<dbReference type="GeneID" id="93712415"/>
<gene>
    <name evidence="1" type="ORF">SAMN02745910_03840</name>
</gene>
<protein>
    <submittedName>
        <fullName evidence="1">Uncharacterized protein</fullName>
    </submittedName>
</protein>
<keyword evidence="2" id="KW-1185">Reference proteome</keyword>
<sequence>MFNEALREAVGTLVQIITPVDILTGTLMSVGESVAVIRTSSNYSPYIPSEDVTVRLDVITYVRLFESQSEMA</sequence>
<accession>A0A1I6BMS9</accession>